<protein>
    <submittedName>
        <fullName evidence="1">Uncharacterized protein</fullName>
    </submittedName>
</protein>
<sequence>MPSLSPYIFVSRFASRTVRIEWRVSPDQIEIRICSNIIEDQVGSFEERAEFVRARNDVDAGGESDEVIRTKVYLARVRGP</sequence>
<accession>A0A1H1G8F8</accession>
<evidence type="ECO:0000313" key="2">
    <source>
        <dbReference type="Proteomes" id="UP000199289"/>
    </source>
</evidence>
<proteinExistence type="predicted"/>
<gene>
    <name evidence="1" type="ORF">SAMN05216278_3588</name>
</gene>
<evidence type="ECO:0000313" key="1">
    <source>
        <dbReference type="EMBL" id="SDR09477.1"/>
    </source>
</evidence>
<dbReference type="AlphaFoldDB" id="A0A1H1G8F8"/>
<dbReference type="EMBL" id="FNKQ01000005">
    <property type="protein sequence ID" value="SDR09477.1"/>
    <property type="molecule type" value="Genomic_DNA"/>
</dbReference>
<name>A0A1H1G8F8_9EURY</name>
<reference evidence="2" key="1">
    <citation type="submission" date="2016-10" db="EMBL/GenBank/DDBJ databases">
        <authorList>
            <person name="Varghese N."/>
            <person name="Submissions S."/>
        </authorList>
    </citation>
    <scope>NUCLEOTIDE SEQUENCE [LARGE SCALE GENOMIC DNA]</scope>
    <source>
        <strain evidence="2">CGMCC 1.12397</strain>
    </source>
</reference>
<dbReference type="Proteomes" id="UP000199289">
    <property type="component" value="Unassembled WGS sequence"/>
</dbReference>
<organism evidence="1 2">
    <name type="scientific">Halopelagius longus</name>
    <dbReference type="NCBI Taxonomy" id="1236180"/>
    <lineage>
        <taxon>Archaea</taxon>
        <taxon>Methanobacteriati</taxon>
        <taxon>Methanobacteriota</taxon>
        <taxon>Stenosarchaea group</taxon>
        <taxon>Halobacteria</taxon>
        <taxon>Halobacteriales</taxon>
        <taxon>Haloferacaceae</taxon>
    </lineage>
</organism>